<evidence type="ECO:0000313" key="2">
    <source>
        <dbReference type="EMBL" id="SHG88783.1"/>
    </source>
</evidence>
<gene>
    <name evidence="2" type="ORF">SAMN05443248_2993</name>
</gene>
<evidence type="ECO:0000313" key="3">
    <source>
        <dbReference type="Proteomes" id="UP000189796"/>
    </source>
</evidence>
<dbReference type="EMBL" id="LT670817">
    <property type="protein sequence ID" value="SHG88783.1"/>
    <property type="molecule type" value="Genomic_DNA"/>
</dbReference>
<organism evidence="2 3">
    <name type="scientific">Bradyrhizobium erythrophlei</name>
    <dbReference type="NCBI Taxonomy" id="1437360"/>
    <lineage>
        <taxon>Bacteria</taxon>
        <taxon>Pseudomonadati</taxon>
        <taxon>Pseudomonadota</taxon>
        <taxon>Alphaproteobacteria</taxon>
        <taxon>Hyphomicrobiales</taxon>
        <taxon>Nitrobacteraceae</taxon>
        <taxon>Bradyrhizobium</taxon>
    </lineage>
</organism>
<name>A0A1M5NIJ5_9BRAD</name>
<dbReference type="Proteomes" id="UP000189796">
    <property type="component" value="Chromosome I"/>
</dbReference>
<protein>
    <submittedName>
        <fullName evidence="2">Uncharacterized protein</fullName>
    </submittedName>
</protein>
<dbReference type="AlphaFoldDB" id="A0A1M5NIJ5"/>
<proteinExistence type="predicted"/>
<feature type="compositionally biased region" description="Basic and acidic residues" evidence="1">
    <location>
        <begin position="109"/>
        <end position="121"/>
    </location>
</feature>
<feature type="compositionally biased region" description="Basic residues" evidence="1">
    <location>
        <begin position="1"/>
        <end position="11"/>
    </location>
</feature>
<evidence type="ECO:0000256" key="1">
    <source>
        <dbReference type="SAM" id="MobiDB-lite"/>
    </source>
</evidence>
<accession>A0A1M5NIJ5</accession>
<feature type="region of interest" description="Disordered" evidence="1">
    <location>
        <begin position="58"/>
        <end position="82"/>
    </location>
</feature>
<feature type="region of interest" description="Disordered" evidence="1">
    <location>
        <begin position="1"/>
        <end position="34"/>
    </location>
</feature>
<reference evidence="2 3" key="1">
    <citation type="submission" date="2016-11" db="EMBL/GenBank/DDBJ databases">
        <authorList>
            <person name="Jaros S."/>
            <person name="Januszkiewicz K."/>
            <person name="Wedrychowicz H."/>
        </authorList>
    </citation>
    <scope>NUCLEOTIDE SEQUENCE [LARGE SCALE GENOMIC DNA]</scope>
    <source>
        <strain evidence="2 3">GAS138</strain>
    </source>
</reference>
<feature type="region of interest" description="Disordered" evidence="1">
    <location>
        <begin position="98"/>
        <end position="121"/>
    </location>
</feature>
<sequence length="121" mass="13954">MGRSGKYKPTGRPRGAPRLDAACKRGHPRNAKSSFIDARGSNVCRLCCALRYHAKRERETPAQKQCRNGHPRTKANTYHRPDGTKECRICMRHRELKYHNKPSQTSTKETNHVTPDRQLHH</sequence>